<accession>A0A0V1B5Q1</accession>
<gene>
    <name evidence="1" type="ORF">T01_7624</name>
</gene>
<protein>
    <submittedName>
        <fullName evidence="1">Uncharacterized protein</fullName>
    </submittedName>
</protein>
<proteinExistence type="predicted"/>
<feature type="non-terminal residue" evidence="1">
    <location>
        <position position="58"/>
    </location>
</feature>
<feature type="non-terminal residue" evidence="1">
    <location>
        <position position="1"/>
    </location>
</feature>
<dbReference type="Proteomes" id="UP000054776">
    <property type="component" value="Unassembled WGS sequence"/>
</dbReference>
<dbReference type="AlphaFoldDB" id="A0A0V1B5Q1"/>
<dbReference type="OrthoDB" id="10360966at2759"/>
<organism evidence="1 2">
    <name type="scientific">Trichinella spiralis</name>
    <name type="common">Trichina worm</name>
    <dbReference type="NCBI Taxonomy" id="6334"/>
    <lineage>
        <taxon>Eukaryota</taxon>
        <taxon>Metazoa</taxon>
        <taxon>Ecdysozoa</taxon>
        <taxon>Nematoda</taxon>
        <taxon>Enoplea</taxon>
        <taxon>Dorylaimia</taxon>
        <taxon>Trichinellida</taxon>
        <taxon>Trichinellidae</taxon>
        <taxon>Trichinella</taxon>
    </lineage>
</organism>
<dbReference type="InParanoid" id="A0A0V1B5Q1"/>
<reference evidence="1 2" key="1">
    <citation type="submission" date="2015-01" db="EMBL/GenBank/DDBJ databases">
        <title>Evolution of Trichinella species and genotypes.</title>
        <authorList>
            <person name="Korhonen P.K."/>
            <person name="Edoardo P."/>
            <person name="Giuseppe L.R."/>
            <person name="Gasser R.B."/>
        </authorList>
    </citation>
    <scope>NUCLEOTIDE SEQUENCE [LARGE SCALE GENOMIC DNA]</scope>
    <source>
        <strain evidence="1">ISS3</strain>
    </source>
</reference>
<dbReference type="EMBL" id="JYDH01000100">
    <property type="protein sequence ID" value="KRY32322.1"/>
    <property type="molecule type" value="Genomic_DNA"/>
</dbReference>
<keyword evidence="2" id="KW-1185">Reference proteome</keyword>
<evidence type="ECO:0000313" key="1">
    <source>
        <dbReference type="EMBL" id="KRY32322.1"/>
    </source>
</evidence>
<sequence>LQYIGKYASMERATSMTKFWYRKCVRHSSNVFLETIKTGATFLCIGQVDFPSFLVHFE</sequence>
<name>A0A0V1B5Q1_TRISP</name>
<evidence type="ECO:0000313" key="2">
    <source>
        <dbReference type="Proteomes" id="UP000054776"/>
    </source>
</evidence>
<comment type="caution">
    <text evidence="1">The sequence shown here is derived from an EMBL/GenBank/DDBJ whole genome shotgun (WGS) entry which is preliminary data.</text>
</comment>